<organism evidence="3 4">
    <name type="scientific">Muricoccus nepalensis</name>
    <dbReference type="NCBI Taxonomy" id="1854500"/>
    <lineage>
        <taxon>Bacteria</taxon>
        <taxon>Pseudomonadati</taxon>
        <taxon>Pseudomonadota</taxon>
        <taxon>Alphaproteobacteria</taxon>
        <taxon>Acetobacterales</taxon>
        <taxon>Roseomonadaceae</taxon>
        <taxon>Muricoccus</taxon>
    </lineage>
</organism>
<dbReference type="Gene3D" id="3.40.190.150">
    <property type="entry name" value="Bordetella uptake gene, domain 1"/>
    <property type="match status" value="1"/>
</dbReference>
<dbReference type="InterPro" id="IPR042100">
    <property type="entry name" value="Bug_dom1"/>
</dbReference>
<keyword evidence="2" id="KW-0732">Signal</keyword>
<evidence type="ECO:0000256" key="2">
    <source>
        <dbReference type="SAM" id="SignalP"/>
    </source>
</evidence>
<gene>
    <name evidence="3" type="ORF">EAH89_18705</name>
</gene>
<name>A0A502FTW1_9PROT</name>
<reference evidence="3 4" key="1">
    <citation type="journal article" date="2019" name="Environ. Microbiol.">
        <title>Species interactions and distinct microbial communities in high Arctic permafrost affected cryosols are associated with the CH4 and CO2 gas fluxes.</title>
        <authorList>
            <person name="Altshuler I."/>
            <person name="Hamel J."/>
            <person name="Turney S."/>
            <person name="Magnuson E."/>
            <person name="Levesque R."/>
            <person name="Greer C."/>
            <person name="Whyte L.G."/>
        </authorList>
    </citation>
    <scope>NUCLEOTIDE SEQUENCE [LARGE SCALE GENOMIC DNA]</scope>
    <source>
        <strain evidence="3 4">S9.3B</strain>
    </source>
</reference>
<dbReference type="Gene3D" id="3.40.190.10">
    <property type="entry name" value="Periplasmic binding protein-like II"/>
    <property type="match status" value="1"/>
</dbReference>
<keyword evidence="4" id="KW-1185">Reference proteome</keyword>
<comment type="similarity">
    <text evidence="1">Belongs to the UPF0065 (bug) family.</text>
</comment>
<dbReference type="InterPro" id="IPR005064">
    <property type="entry name" value="BUG"/>
</dbReference>
<accession>A0A502FTW1</accession>
<evidence type="ECO:0000313" key="4">
    <source>
        <dbReference type="Proteomes" id="UP000317078"/>
    </source>
</evidence>
<sequence length="328" mass="34317">MRARCAGILAGLILACLAPGARAQAQPYPARPIRVIVPIAPGSVTDVILRAASPELSRRLGQPVVVENRAGANGIVGAQACAAAAPDGYTLCAVYHATMSFNPLQFDRLPYSPAEFVPITNLFLLTEVLVVASSLPVRSVAELKAHAATRPLAFGTLGGGSLQELLVTWLNTQWSAGIMGVPYRGGGPIALAVSSNEIQLGNMGVGNFLGAIEAGTVRPLAVTTTRRSPLLPEVPTFAEAGLGGFPSRGWWGLVAPAGTPPEVVARVNTEVVGLFQEPAFAAFLGRQGVQPQAGTPEEFRAFLAEDRVGAEALIRLSNQPRTEYRPAN</sequence>
<protein>
    <submittedName>
        <fullName evidence="3">Tripartite tricarboxylate transporter substrate binding protein</fullName>
    </submittedName>
</protein>
<dbReference type="OrthoDB" id="7957263at2"/>
<feature type="chain" id="PRO_5021251949" evidence="2">
    <location>
        <begin position="24"/>
        <end position="328"/>
    </location>
</feature>
<proteinExistence type="inferred from homology"/>
<evidence type="ECO:0000256" key="1">
    <source>
        <dbReference type="ARBA" id="ARBA00006987"/>
    </source>
</evidence>
<dbReference type="AlphaFoldDB" id="A0A502FTW1"/>
<dbReference type="PANTHER" id="PTHR42928">
    <property type="entry name" value="TRICARBOXYLATE-BINDING PROTEIN"/>
    <property type="match status" value="1"/>
</dbReference>
<dbReference type="Pfam" id="PF03401">
    <property type="entry name" value="TctC"/>
    <property type="match status" value="1"/>
</dbReference>
<dbReference type="SUPFAM" id="SSF53850">
    <property type="entry name" value="Periplasmic binding protein-like II"/>
    <property type="match status" value="1"/>
</dbReference>
<dbReference type="Proteomes" id="UP000317078">
    <property type="component" value="Unassembled WGS sequence"/>
</dbReference>
<dbReference type="EMBL" id="RCZP01000021">
    <property type="protein sequence ID" value="TPG52413.1"/>
    <property type="molecule type" value="Genomic_DNA"/>
</dbReference>
<comment type="caution">
    <text evidence="3">The sequence shown here is derived from an EMBL/GenBank/DDBJ whole genome shotgun (WGS) entry which is preliminary data.</text>
</comment>
<evidence type="ECO:0000313" key="3">
    <source>
        <dbReference type="EMBL" id="TPG52413.1"/>
    </source>
</evidence>
<dbReference type="PROSITE" id="PS51257">
    <property type="entry name" value="PROKAR_LIPOPROTEIN"/>
    <property type="match status" value="1"/>
</dbReference>
<dbReference type="PANTHER" id="PTHR42928:SF5">
    <property type="entry name" value="BLR1237 PROTEIN"/>
    <property type="match status" value="1"/>
</dbReference>
<feature type="signal peptide" evidence="2">
    <location>
        <begin position="1"/>
        <end position="23"/>
    </location>
</feature>
<dbReference type="PIRSF" id="PIRSF017082">
    <property type="entry name" value="YflP"/>
    <property type="match status" value="1"/>
</dbReference>
<dbReference type="CDD" id="cd07012">
    <property type="entry name" value="PBP2_Bug_TTT"/>
    <property type="match status" value="1"/>
</dbReference>